<evidence type="ECO:0000259" key="3">
    <source>
        <dbReference type="PROSITE" id="PS01031"/>
    </source>
</evidence>
<evidence type="ECO:0000313" key="5">
    <source>
        <dbReference type="Proteomes" id="UP000475582"/>
    </source>
</evidence>
<dbReference type="Pfam" id="PF00011">
    <property type="entry name" value="HSP20"/>
    <property type="match status" value="1"/>
</dbReference>
<dbReference type="InterPro" id="IPR031107">
    <property type="entry name" value="Small_HSP"/>
</dbReference>
<evidence type="ECO:0000256" key="1">
    <source>
        <dbReference type="PROSITE-ProRule" id="PRU00285"/>
    </source>
</evidence>
<reference evidence="4 5" key="1">
    <citation type="submission" date="2019-11" db="EMBL/GenBank/DDBJ databases">
        <title>Type strains purchased from KCTC, JCM and DSMZ.</title>
        <authorList>
            <person name="Lu H."/>
        </authorList>
    </citation>
    <scope>NUCLEOTIDE SEQUENCE [LARGE SCALE GENOMIC DNA]</scope>
    <source>
        <strain evidence="4 5">KCTC 22382</strain>
    </source>
</reference>
<dbReference type="CDD" id="cd06464">
    <property type="entry name" value="ACD_sHsps-like"/>
    <property type="match status" value="1"/>
</dbReference>
<sequence length="148" mass="16778">MANNLTRFDPFTDIARFEPFNGLEDWFRDFNLRPALRDWKLEPRIKIDVTEGDTTYSVKAEIPGVKKEDIKVDVQGNEVSISAELKHESEEKLGKQLRSECFRGAQRRSFTLAHDIDDANVVARYADGVLSLTLPKKAGKAGRQIAIN</sequence>
<evidence type="ECO:0000256" key="2">
    <source>
        <dbReference type="RuleBase" id="RU003616"/>
    </source>
</evidence>
<proteinExistence type="inferred from homology"/>
<organism evidence="4 5">
    <name type="scientific">Duganella radicis</name>
    <dbReference type="NCBI Taxonomy" id="551988"/>
    <lineage>
        <taxon>Bacteria</taxon>
        <taxon>Pseudomonadati</taxon>
        <taxon>Pseudomonadota</taxon>
        <taxon>Betaproteobacteria</taxon>
        <taxon>Burkholderiales</taxon>
        <taxon>Oxalobacteraceae</taxon>
        <taxon>Telluria group</taxon>
        <taxon>Duganella</taxon>
    </lineage>
</organism>
<dbReference type="OrthoDB" id="9808910at2"/>
<dbReference type="PANTHER" id="PTHR11527">
    <property type="entry name" value="HEAT-SHOCK PROTEIN 20 FAMILY MEMBER"/>
    <property type="match status" value="1"/>
</dbReference>
<dbReference type="InterPro" id="IPR008978">
    <property type="entry name" value="HSP20-like_chaperone"/>
</dbReference>
<keyword evidence="5" id="KW-1185">Reference proteome</keyword>
<dbReference type="Gene3D" id="2.60.40.790">
    <property type="match status" value="1"/>
</dbReference>
<dbReference type="InterPro" id="IPR002068">
    <property type="entry name" value="A-crystallin/Hsp20_dom"/>
</dbReference>
<dbReference type="AlphaFoldDB" id="A0A6L6PCM5"/>
<feature type="domain" description="SHSP" evidence="3">
    <location>
        <begin position="36"/>
        <end position="148"/>
    </location>
</feature>
<gene>
    <name evidence="4" type="ORF">GM676_01935</name>
</gene>
<evidence type="ECO:0000313" key="4">
    <source>
        <dbReference type="EMBL" id="MTV36341.1"/>
    </source>
</evidence>
<dbReference type="SUPFAM" id="SSF49764">
    <property type="entry name" value="HSP20-like chaperones"/>
    <property type="match status" value="1"/>
</dbReference>
<name>A0A6L6PCM5_9BURK</name>
<dbReference type="PROSITE" id="PS01031">
    <property type="entry name" value="SHSP"/>
    <property type="match status" value="1"/>
</dbReference>
<dbReference type="Proteomes" id="UP000475582">
    <property type="component" value="Unassembled WGS sequence"/>
</dbReference>
<comment type="caution">
    <text evidence="4">The sequence shown here is derived from an EMBL/GenBank/DDBJ whole genome shotgun (WGS) entry which is preliminary data.</text>
</comment>
<dbReference type="EMBL" id="WNKY01000001">
    <property type="protein sequence ID" value="MTV36341.1"/>
    <property type="molecule type" value="Genomic_DNA"/>
</dbReference>
<accession>A0A6L6PCM5</accession>
<protein>
    <submittedName>
        <fullName evidence="4">Hsp20 family protein</fullName>
    </submittedName>
</protein>
<comment type="similarity">
    <text evidence="1 2">Belongs to the small heat shock protein (HSP20) family.</text>
</comment>
<dbReference type="RefSeq" id="WP_155461679.1">
    <property type="nucleotide sequence ID" value="NZ_WNKY01000001.1"/>
</dbReference>